<organism evidence="2">
    <name type="scientific">marine sediment metagenome</name>
    <dbReference type="NCBI Taxonomy" id="412755"/>
    <lineage>
        <taxon>unclassified sequences</taxon>
        <taxon>metagenomes</taxon>
        <taxon>ecological metagenomes</taxon>
    </lineage>
</organism>
<dbReference type="Gene3D" id="2.160.10.10">
    <property type="entry name" value="Hexapeptide repeat proteins"/>
    <property type="match status" value="1"/>
</dbReference>
<accession>A0A0F9MA89</accession>
<name>A0A0F9MA89_9ZZZZ</name>
<dbReference type="InterPro" id="IPR029044">
    <property type="entry name" value="Nucleotide-diphossugar_trans"/>
</dbReference>
<dbReference type="InterPro" id="IPR005835">
    <property type="entry name" value="NTP_transferase_dom"/>
</dbReference>
<comment type="caution">
    <text evidence="2">The sequence shown here is derived from an EMBL/GenBank/DDBJ whole genome shotgun (WGS) entry which is preliminary data.</text>
</comment>
<evidence type="ECO:0000313" key="2">
    <source>
        <dbReference type="EMBL" id="KKN04315.1"/>
    </source>
</evidence>
<dbReference type="EMBL" id="LAZR01004934">
    <property type="protein sequence ID" value="KKN04315.1"/>
    <property type="molecule type" value="Genomic_DNA"/>
</dbReference>
<dbReference type="Gene3D" id="3.90.550.10">
    <property type="entry name" value="Spore Coat Polysaccharide Biosynthesis Protein SpsA, Chain A"/>
    <property type="match status" value="1"/>
</dbReference>
<gene>
    <name evidence="2" type="ORF">LCGC14_1098660</name>
</gene>
<feature type="domain" description="Nucleotidyl transferase" evidence="1">
    <location>
        <begin position="5"/>
        <end position="217"/>
    </location>
</feature>
<evidence type="ECO:0000259" key="1">
    <source>
        <dbReference type="Pfam" id="PF00483"/>
    </source>
</evidence>
<dbReference type="AlphaFoldDB" id="A0A0F9MA89"/>
<dbReference type="InterPro" id="IPR050486">
    <property type="entry name" value="Mannose-1P_guanyltransferase"/>
</dbReference>
<reference evidence="2" key="1">
    <citation type="journal article" date="2015" name="Nature">
        <title>Complex archaea that bridge the gap between prokaryotes and eukaryotes.</title>
        <authorList>
            <person name="Spang A."/>
            <person name="Saw J.H."/>
            <person name="Jorgensen S.L."/>
            <person name="Zaremba-Niedzwiedzka K."/>
            <person name="Martijn J."/>
            <person name="Lind A.E."/>
            <person name="van Eijk R."/>
            <person name="Schleper C."/>
            <person name="Guy L."/>
            <person name="Ettema T.J."/>
        </authorList>
    </citation>
    <scope>NUCLEOTIDE SEQUENCE</scope>
</reference>
<protein>
    <recommendedName>
        <fullName evidence="1">Nucleotidyl transferase domain-containing protein</fullName>
    </recommendedName>
</protein>
<dbReference type="SUPFAM" id="SSF53448">
    <property type="entry name" value="Nucleotide-diphospho-sugar transferases"/>
    <property type="match status" value="1"/>
</dbReference>
<sequence length="315" mass="34953">MNYVGVILAGGKGFRMESFSLNYPKAILPICNRMLVEYHIEEMSKIGIKKIIILIGHLGSKIVDAIGNGERFGVKITYVEQGQTLGIAHALAKLEEYINSSFLLFLGDIFFATESGLGPMVDLMERSGANAILATKIERNKAALKRNFAVVLKKGTQDVVRKVMEKPKYFVSDIKGCGLYLFDLHIFDAICRTPRTAMRDEYEITDSIQILIEDGFLVKQLNIVKEDINLTVADDLIKCNIRMLKWRGLKNLIGEGTKLNKNTQIIDSVIGNNVAILNPIKVANSVIFDNVKLDVTGNITNSIVTPEKVIGYPAT</sequence>
<proteinExistence type="predicted"/>
<dbReference type="Pfam" id="PF00483">
    <property type="entry name" value="NTP_transferase"/>
    <property type="match status" value="1"/>
</dbReference>
<dbReference type="PANTHER" id="PTHR22572">
    <property type="entry name" value="SUGAR-1-PHOSPHATE GUANYL TRANSFERASE"/>
    <property type="match status" value="1"/>
</dbReference>